<dbReference type="Gene3D" id="3.30.70.1730">
    <property type="match status" value="1"/>
</dbReference>
<comment type="similarity">
    <text evidence="2 8">Belongs to the universal ribosomal protein uL10 family.</text>
</comment>
<dbReference type="OrthoDB" id="9808307at2"/>
<keyword evidence="4 8" id="KW-0694">RNA-binding</keyword>
<evidence type="ECO:0000256" key="3">
    <source>
        <dbReference type="ARBA" id="ARBA00022730"/>
    </source>
</evidence>
<evidence type="ECO:0000256" key="6">
    <source>
        <dbReference type="ARBA" id="ARBA00023274"/>
    </source>
</evidence>
<evidence type="ECO:0000256" key="7">
    <source>
        <dbReference type="ARBA" id="ARBA00035202"/>
    </source>
</evidence>
<dbReference type="InterPro" id="IPR001790">
    <property type="entry name" value="Ribosomal_uL10"/>
</dbReference>
<keyword evidence="5 8" id="KW-0689">Ribosomal protein</keyword>
<accession>A0A4R7JI02</accession>
<dbReference type="Proteomes" id="UP000295830">
    <property type="component" value="Unassembled WGS sequence"/>
</dbReference>
<dbReference type="EMBL" id="SOAX01000008">
    <property type="protein sequence ID" value="TDT36936.1"/>
    <property type="molecule type" value="Genomic_DNA"/>
</dbReference>
<dbReference type="SUPFAM" id="SSF160369">
    <property type="entry name" value="Ribosomal protein L10-like"/>
    <property type="match status" value="1"/>
</dbReference>
<evidence type="ECO:0000256" key="2">
    <source>
        <dbReference type="ARBA" id="ARBA00008889"/>
    </source>
</evidence>
<dbReference type="GO" id="GO:0005840">
    <property type="term" value="C:ribosome"/>
    <property type="evidence" value="ECO:0007669"/>
    <property type="project" value="UniProtKB-KW"/>
</dbReference>
<protein>
    <recommendedName>
        <fullName evidence="7 8">Large ribosomal subunit protein uL10</fullName>
    </recommendedName>
</protein>
<comment type="subunit">
    <text evidence="8">Part of the ribosomal stalk of the 50S ribosomal subunit. The N-terminus interacts with L11 and the large rRNA to form the base of the stalk. The C-terminus forms an elongated spine to which L12 dimers bind in a sequential fashion forming a multimeric L10(L12)X complex.</text>
</comment>
<dbReference type="InterPro" id="IPR043141">
    <property type="entry name" value="Ribosomal_uL10-like_sf"/>
</dbReference>
<dbReference type="HAMAP" id="MF_00362">
    <property type="entry name" value="Ribosomal_uL10"/>
    <property type="match status" value="1"/>
</dbReference>
<gene>
    <name evidence="8" type="primary">rplJ</name>
    <name evidence="9" type="ORF">DES49_2887</name>
</gene>
<dbReference type="Gene3D" id="6.10.250.290">
    <property type="match status" value="1"/>
</dbReference>
<dbReference type="InterPro" id="IPR047865">
    <property type="entry name" value="Ribosomal_uL10_bac_type"/>
</dbReference>
<keyword evidence="3 8" id="KW-0699">rRNA-binding</keyword>
<organism evidence="9 10">
    <name type="scientific">Halospina denitrificans</name>
    <dbReference type="NCBI Taxonomy" id="332522"/>
    <lineage>
        <taxon>Bacteria</taxon>
        <taxon>Pseudomonadati</taxon>
        <taxon>Pseudomonadota</taxon>
        <taxon>Gammaproteobacteria</taxon>
        <taxon>Halospina</taxon>
    </lineage>
</organism>
<keyword evidence="6 8" id="KW-0687">Ribonucleoprotein</keyword>
<dbReference type="RefSeq" id="WP_133737113.1">
    <property type="nucleotide sequence ID" value="NZ_SOAX01000008.1"/>
</dbReference>
<name>A0A4R7JI02_9GAMM</name>
<evidence type="ECO:0000256" key="1">
    <source>
        <dbReference type="ARBA" id="ARBA00002633"/>
    </source>
</evidence>
<dbReference type="Pfam" id="PF00466">
    <property type="entry name" value="Ribosomal_L10"/>
    <property type="match status" value="1"/>
</dbReference>
<evidence type="ECO:0000313" key="9">
    <source>
        <dbReference type="EMBL" id="TDT36936.1"/>
    </source>
</evidence>
<comment type="caution">
    <text evidence="9">The sequence shown here is derived from an EMBL/GenBank/DDBJ whole genome shotgun (WGS) entry which is preliminary data.</text>
</comment>
<dbReference type="AlphaFoldDB" id="A0A4R7JI02"/>
<reference evidence="9 10" key="1">
    <citation type="submission" date="2019-03" db="EMBL/GenBank/DDBJ databases">
        <title>Genomic Encyclopedia of Type Strains, Phase IV (KMG-IV): sequencing the most valuable type-strain genomes for metagenomic binning, comparative biology and taxonomic classification.</title>
        <authorList>
            <person name="Goeker M."/>
        </authorList>
    </citation>
    <scope>NUCLEOTIDE SEQUENCE [LARGE SCALE GENOMIC DNA]</scope>
    <source>
        <strain evidence="9 10">DSM 15505</strain>
    </source>
</reference>
<dbReference type="GO" id="GO:1990904">
    <property type="term" value="C:ribonucleoprotein complex"/>
    <property type="evidence" value="ECO:0007669"/>
    <property type="project" value="UniProtKB-KW"/>
</dbReference>
<proteinExistence type="inferred from homology"/>
<evidence type="ECO:0000256" key="5">
    <source>
        <dbReference type="ARBA" id="ARBA00022980"/>
    </source>
</evidence>
<sequence length="176" mass="18912">MAIRLEGKKAIVAEVNEAASGALSVVLADYRGVDSGNMTALRAKAREQNVYLRVVRNTLAKRAVQGTEFECVNDVLVGPTLFAFSMEDPGAAARLLKDFAKEDKDFEIKALAVGGELLGADQIDRLAKLPTRDEALSQLAGTIQAPITKLARTFNEVPTKVTRAVAAVRDQKKEAA</sequence>
<dbReference type="CDD" id="cd05797">
    <property type="entry name" value="Ribosomal_L10"/>
    <property type="match status" value="1"/>
</dbReference>
<evidence type="ECO:0000256" key="8">
    <source>
        <dbReference type="HAMAP-Rule" id="MF_00362"/>
    </source>
</evidence>
<dbReference type="GO" id="GO:0006412">
    <property type="term" value="P:translation"/>
    <property type="evidence" value="ECO:0007669"/>
    <property type="project" value="UniProtKB-UniRule"/>
</dbReference>
<dbReference type="FunFam" id="3.30.70.1730:FF:000001">
    <property type="entry name" value="50S ribosomal protein L10"/>
    <property type="match status" value="1"/>
</dbReference>
<evidence type="ECO:0000256" key="4">
    <source>
        <dbReference type="ARBA" id="ARBA00022884"/>
    </source>
</evidence>
<dbReference type="NCBIfam" id="NF000955">
    <property type="entry name" value="PRK00099.1-1"/>
    <property type="match status" value="1"/>
</dbReference>
<dbReference type="InterPro" id="IPR022973">
    <property type="entry name" value="Ribosomal_uL10_bac"/>
</dbReference>
<evidence type="ECO:0000313" key="10">
    <source>
        <dbReference type="Proteomes" id="UP000295830"/>
    </source>
</evidence>
<comment type="function">
    <text evidence="1 8">Forms part of the ribosomal stalk, playing a central role in the interaction of the ribosome with GTP-bound translation factors.</text>
</comment>
<dbReference type="GO" id="GO:0070180">
    <property type="term" value="F:large ribosomal subunit rRNA binding"/>
    <property type="evidence" value="ECO:0007669"/>
    <property type="project" value="UniProtKB-UniRule"/>
</dbReference>
<dbReference type="PANTHER" id="PTHR11560">
    <property type="entry name" value="39S RIBOSOMAL PROTEIN L10, MITOCHONDRIAL"/>
    <property type="match status" value="1"/>
</dbReference>
<keyword evidence="10" id="KW-1185">Reference proteome</keyword>